<reference evidence="3" key="1">
    <citation type="submission" date="2009-11" db="EMBL/GenBank/DDBJ databases">
        <authorList>
            <consortium name="The Broad Institute Genome Sequencing Platform"/>
            <person name="Ward D."/>
            <person name="Feldgarden M."/>
            <person name="Earl A."/>
            <person name="Young S.K."/>
            <person name="Zeng Q."/>
            <person name="Koehrsen M."/>
            <person name="Alvarado L."/>
            <person name="Berlin A."/>
            <person name="Bochicchio J."/>
            <person name="Borenstein D."/>
            <person name="Chapman S.B."/>
            <person name="Chen Z."/>
            <person name="Engels R."/>
            <person name="Freedman E."/>
            <person name="Gellesch M."/>
            <person name="Goldberg J."/>
            <person name="Griggs A."/>
            <person name="Gujja S."/>
            <person name="Heilman E."/>
            <person name="Heiman D."/>
            <person name="Hepburn T."/>
            <person name="Howarth C."/>
            <person name="Jen D."/>
            <person name="Larson L."/>
            <person name="Lewis B."/>
            <person name="Mehta T."/>
            <person name="Park D."/>
            <person name="Pearson M."/>
            <person name="Roberts A."/>
            <person name="Saif S."/>
            <person name="Shea T."/>
            <person name="Shenoy N."/>
            <person name="Sisk P."/>
            <person name="Stolte C."/>
            <person name="Sykes S."/>
            <person name="Thomson T."/>
            <person name="Walk T."/>
            <person name="White J."/>
            <person name="Yandava C."/>
            <person name="Izard J."/>
            <person name="Baranova O.V."/>
            <person name="Blanton J.M."/>
            <person name="Tanner A.C."/>
            <person name="Dewhirst F.E."/>
            <person name="Haas B."/>
            <person name="Nusbaum C."/>
            <person name="Birren B."/>
        </authorList>
    </citation>
    <scope>NUCLEOTIDE SEQUENCE [LARGE SCALE GENOMIC DNA]</scope>
    <source>
        <strain evidence="3">1-1 BBBD Race 1</strain>
    </source>
</reference>
<feature type="coiled-coil region" evidence="1">
    <location>
        <begin position="408"/>
        <end position="437"/>
    </location>
</feature>
<feature type="compositionally biased region" description="Basic residues" evidence="2">
    <location>
        <begin position="1"/>
        <end position="11"/>
    </location>
</feature>
<keyword evidence="1" id="KW-0175">Coiled coil</keyword>
<dbReference type="VEuPathDB" id="FungiDB:PTTG_00463"/>
<feature type="region of interest" description="Disordered" evidence="2">
    <location>
        <begin position="187"/>
        <end position="297"/>
    </location>
</feature>
<feature type="compositionally biased region" description="Basic and acidic residues" evidence="2">
    <location>
        <begin position="382"/>
        <end position="391"/>
    </location>
</feature>
<name>A0A180H5Q9_PUCT1</name>
<evidence type="ECO:0000256" key="1">
    <source>
        <dbReference type="SAM" id="Coils"/>
    </source>
</evidence>
<feature type="region of interest" description="Disordered" evidence="2">
    <location>
        <begin position="467"/>
        <end position="507"/>
    </location>
</feature>
<feature type="region of interest" description="Disordered" evidence="2">
    <location>
        <begin position="309"/>
        <end position="408"/>
    </location>
</feature>
<feature type="region of interest" description="Disordered" evidence="2">
    <location>
        <begin position="1"/>
        <end position="72"/>
    </location>
</feature>
<evidence type="ECO:0000313" key="5">
    <source>
        <dbReference type="Proteomes" id="UP000005240"/>
    </source>
</evidence>
<dbReference type="EnsemblFungi" id="PTTG_00463-t43_1">
    <property type="protein sequence ID" value="PTTG_00463-t43_1-p1"/>
    <property type="gene ID" value="PTTG_00463"/>
</dbReference>
<reference evidence="3" key="2">
    <citation type="submission" date="2016-05" db="EMBL/GenBank/DDBJ databases">
        <title>Comparative analysis highlights variable genome content of wheat rusts and divergence of the mating loci.</title>
        <authorList>
            <person name="Cuomo C.A."/>
            <person name="Bakkeren G."/>
            <person name="Szabo L."/>
            <person name="Khalil H."/>
            <person name="Joly D."/>
            <person name="Goldberg J."/>
            <person name="Young S."/>
            <person name="Zeng Q."/>
            <person name="Fellers J."/>
        </authorList>
    </citation>
    <scope>NUCLEOTIDE SEQUENCE [LARGE SCALE GENOMIC DNA]</scope>
    <source>
        <strain evidence="3">1-1 BBBD Race 1</strain>
    </source>
</reference>
<feature type="compositionally biased region" description="Basic and acidic residues" evidence="2">
    <location>
        <begin position="267"/>
        <end position="278"/>
    </location>
</feature>
<feature type="compositionally biased region" description="Polar residues" evidence="2">
    <location>
        <begin position="474"/>
        <end position="486"/>
    </location>
</feature>
<dbReference type="AlphaFoldDB" id="A0A180H5Q9"/>
<dbReference type="Proteomes" id="UP000005240">
    <property type="component" value="Unassembled WGS sequence"/>
</dbReference>
<feature type="compositionally biased region" description="Polar residues" evidence="2">
    <location>
        <begin position="242"/>
        <end position="259"/>
    </location>
</feature>
<evidence type="ECO:0000256" key="2">
    <source>
        <dbReference type="SAM" id="MobiDB-lite"/>
    </source>
</evidence>
<feature type="compositionally biased region" description="Basic residues" evidence="2">
    <location>
        <begin position="47"/>
        <end position="64"/>
    </location>
</feature>
<dbReference type="PANTHER" id="PTHR45023:SF4">
    <property type="entry name" value="GLYCINE-RICH PROTEIN-RELATED"/>
    <property type="match status" value="1"/>
</dbReference>
<dbReference type="PANTHER" id="PTHR45023">
    <property type="match status" value="1"/>
</dbReference>
<feature type="compositionally biased region" description="Polar residues" evidence="2">
    <location>
        <begin position="195"/>
        <end position="213"/>
    </location>
</feature>
<evidence type="ECO:0000313" key="4">
    <source>
        <dbReference type="EnsemblFungi" id="PTTG_00463-t43_1-p1"/>
    </source>
</evidence>
<dbReference type="OrthoDB" id="2501157at2759"/>
<organism evidence="3">
    <name type="scientific">Puccinia triticina (isolate 1-1 / race 1 (BBBD))</name>
    <name type="common">Brown leaf rust fungus</name>
    <dbReference type="NCBI Taxonomy" id="630390"/>
    <lineage>
        <taxon>Eukaryota</taxon>
        <taxon>Fungi</taxon>
        <taxon>Dikarya</taxon>
        <taxon>Basidiomycota</taxon>
        <taxon>Pucciniomycotina</taxon>
        <taxon>Pucciniomycetes</taxon>
        <taxon>Pucciniales</taxon>
        <taxon>Pucciniaceae</taxon>
        <taxon>Puccinia</taxon>
    </lineage>
</organism>
<reference evidence="4 5" key="3">
    <citation type="journal article" date="2017" name="G3 (Bethesda)">
        <title>Comparative analysis highlights variable genome content of wheat rusts and divergence of the mating loci.</title>
        <authorList>
            <person name="Cuomo C.A."/>
            <person name="Bakkeren G."/>
            <person name="Khalil H.B."/>
            <person name="Panwar V."/>
            <person name="Joly D."/>
            <person name="Linning R."/>
            <person name="Sakthikumar S."/>
            <person name="Song X."/>
            <person name="Adiconis X."/>
            <person name="Fan L."/>
            <person name="Goldberg J.M."/>
            <person name="Levin J.Z."/>
            <person name="Young S."/>
            <person name="Zeng Q."/>
            <person name="Anikster Y."/>
            <person name="Bruce M."/>
            <person name="Wang M."/>
            <person name="Yin C."/>
            <person name="McCallum B."/>
            <person name="Szabo L.J."/>
            <person name="Hulbert S."/>
            <person name="Chen X."/>
            <person name="Fellers J.P."/>
        </authorList>
    </citation>
    <scope>NUCLEOTIDE SEQUENCE</scope>
    <source>
        <strain evidence="5">Isolate 1-1 / race 1 (BBBD)</strain>
        <strain evidence="4">isolate 1-1 / race 1 (BBBD)</strain>
    </source>
</reference>
<feature type="compositionally biased region" description="Polar residues" evidence="2">
    <location>
        <begin position="364"/>
        <end position="375"/>
    </location>
</feature>
<dbReference type="STRING" id="630390.A0A180H5Q9"/>
<feature type="compositionally biased region" description="Basic and acidic residues" evidence="2">
    <location>
        <begin position="286"/>
        <end position="296"/>
    </location>
</feature>
<feature type="compositionally biased region" description="Basic and acidic residues" evidence="2">
    <location>
        <begin position="12"/>
        <end position="29"/>
    </location>
</feature>
<protein>
    <submittedName>
        <fullName evidence="4">NAM-associated domain-containing protein</fullName>
    </submittedName>
</protein>
<dbReference type="EMBL" id="ADAS02000002">
    <property type="protein sequence ID" value="OAV99773.1"/>
    <property type="molecule type" value="Genomic_DNA"/>
</dbReference>
<keyword evidence="5" id="KW-1185">Reference proteome</keyword>
<reference evidence="4" key="4">
    <citation type="submission" date="2025-05" db="UniProtKB">
        <authorList>
            <consortium name="EnsemblFungi"/>
        </authorList>
    </citation>
    <scope>IDENTIFICATION</scope>
    <source>
        <strain evidence="4">isolate 1-1 / race 1 (BBBD)</strain>
    </source>
</reference>
<feature type="compositionally biased region" description="Polar residues" evidence="2">
    <location>
        <begin position="30"/>
        <end position="39"/>
    </location>
</feature>
<feature type="compositionally biased region" description="Polar residues" evidence="2">
    <location>
        <begin position="498"/>
        <end position="507"/>
    </location>
</feature>
<accession>A0A180H5Q9</accession>
<evidence type="ECO:0000313" key="3">
    <source>
        <dbReference type="EMBL" id="OAV99773.1"/>
    </source>
</evidence>
<proteinExistence type="predicted"/>
<sequence>MSKSKAKKPRNTKPDSHTEKPEEKAKDQAESTTKATAIGTTSAAKKNSAKKTPCKATTKSKRSQPHLFTPKEDEMLAKHWITTPQNRNANANLNLGDYARLNNELEDNGITVEKDDLRKRFRRICKETLEFSVIFNAMKSKSLNLRKRTPEADLIAAAMKDYYNQWGQPFQFESAWHVLRDHAKWMNRKPEHSESQPNRPSGTSSNAATVSTSEHQESIIKPPVPILPRSQPPTSCEPPPDTNQSGTRSTDFKPQTQPKDVNLVGRTRTEPPREEIHSADISTFSETHDKSTDIKPSRRKRLFDEMEEEVNHSNKIKAKSSNQRESTVTRHARAEEQEIPSICIEPRRSRKMKEDVNPVDGCDSTATTYTQSQGQKMARLQIEPRRSRNVTEDLETENGRKSPVTCQAQAEEQKIARLQVEARRLEAETEYERMQLDIMEKDVSTCTDEYEKEFFLFKKQKIISSLKAREARPSASTSQENQSSANAPAPTKSLMQILKSSLPTGML</sequence>
<gene>
    <name evidence="3" type="ORF">PTTG_00463</name>
</gene>